<dbReference type="Pfam" id="PF03446">
    <property type="entry name" value="NAD_binding_2"/>
    <property type="match status" value="1"/>
</dbReference>
<accession>A0A1A2VXE6</accession>
<evidence type="ECO:0000256" key="2">
    <source>
        <dbReference type="ARBA" id="ARBA00023002"/>
    </source>
</evidence>
<dbReference type="EMBL" id="LZJY01000154">
    <property type="protein sequence ID" value="OBI05248.1"/>
    <property type="molecule type" value="Genomic_DNA"/>
</dbReference>
<evidence type="ECO:0000259" key="6">
    <source>
        <dbReference type="Pfam" id="PF14833"/>
    </source>
</evidence>
<comment type="caution">
    <text evidence="7">The sequence shown here is derived from an EMBL/GenBank/DDBJ whole genome shotgun (WGS) entry which is preliminary data.</text>
</comment>
<feature type="active site" evidence="4">
    <location>
        <position position="172"/>
    </location>
</feature>
<dbReference type="SUPFAM" id="SSF48179">
    <property type="entry name" value="6-phosphogluconate dehydrogenase C-terminal domain-like"/>
    <property type="match status" value="1"/>
</dbReference>
<dbReference type="OrthoDB" id="3185659at2"/>
<dbReference type="InterPro" id="IPR015815">
    <property type="entry name" value="HIBADH-related"/>
</dbReference>
<sequence length="290" mass="30461">MAEDQAPKLGFIGLGNLGAPMAKRLVGWPGGLIVFDVRPDATTSFADAGVQVADTVDDVAAADIISVMVLNDEQVRDVVARLAPLVKRGTVIAIHSTIDHRTAVELAAELEPTGIHVIDAPVSGGVEAVKTGDLAVMVGAERGVYERVKPAFKQWASMVVHAGAPGSGTRMKLARNMLTFTSFAAACEAMKLAELAGLDVQAFSRVVRHTDAHSGGTGAMMFRDDMSRPLAPDHFLYQPFLHTRELGEKDLSLALGLGGEVGVDLPLAQIALRDLAEGLGVPHAAATESQ</sequence>
<dbReference type="InterPro" id="IPR008927">
    <property type="entry name" value="6-PGluconate_DH-like_C_sf"/>
</dbReference>
<proteinExistence type="inferred from homology"/>
<reference evidence="7 8" key="1">
    <citation type="submission" date="2016-06" db="EMBL/GenBank/DDBJ databases">
        <authorList>
            <person name="Kjaerup R.B."/>
            <person name="Dalgaard T.S."/>
            <person name="Juul-Madsen H.R."/>
        </authorList>
    </citation>
    <scope>NUCLEOTIDE SEQUENCE [LARGE SCALE GENOMIC DNA]</scope>
    <source>
        <strain evidence="7 8">E2838</strain>
    </source>
</reference>
<comment type="similarity">
    <text evidence="1">Belongs to the HIBADH-related family.</text>
</comment>
<evidence type="ECO:0000313" key="7">
    <source>
        <dbReference type="EMBL" id="OBI05248.1"/>
    </source>
</evidence>
<keyword evidence="2" id="KW-0560">Oxidoreductase</keyword>
<evidence type="ECO:0000259" key="5">
    <source>
        <dbReference type="Pfam" id="PF03446"/>
    </source>
</evidence>
<dbReference type="InterPro" id="IPR006115">
    <property type="entry name" value="6PGDH_NADP-bd"/>
</dbReference>
<evidence type="ECO:0000256" key="4">
    <source>
        <dbReference type="PIRSR" id="PIRSR000103-1"/>
    </source>
</evidence>
<dbReference type="RefSeq" id="WP_067277249.1">
    <property type="nucleotide sequence ID" value="NZ_LZJW01000109.1"/>
</dbReference>
<dbReference type="InterPro" id="IPR013328">
    <property type="entry name" value="6PGD_dom2"/>
</dbReference>
<protein>
    <submittedName>
        <fullName evidence="7">Oxidoreductase</fullName>
    </submittedName>
</protein>
<dbReference type="InterPro" id="IPR029154">
    <property type="entry name" value="HIBADH-like_NADP-bd"/>
</dbReference>
<dbReference type="GO" id="GO:0016491">
    <property type="term" value="F:oxidoreductase activity"/>
    <property type="evidence" value="ECO:0007669"/>
    <property type="project" value="UniProtKB-KW"/>
</dbReference>
<dbReference type="PANTHER" id="PTHR43060">
    <property type="entry name" value="3-HYDROXYISOBUTYRATE DEHYDROGENASE-LIKE 1, MITOCHONDRIAL-RELATED"/>
    <property type="match status" value="1"/>
</dbReference>
<dbReference type="SUPFAM" id="SSF51735">
    <property type="entry name" value="NAD(P)-binding Rossmann-fold domains"/>
    <property type="match status" value="1"/>
</dbReference>
<dbReference type="Proteomes" id="UP000092207">
    <property type="component" value="Unassembled WGS sequence"/>
</dbReference>
<feature type="domain" description="6-phosphogluconate dehydrogenase NADP-binding" evidence="5">
    <location>
        <begin position="8"/>
        <end position="163"/>
    </location>
</feature>
<dbReference type="InterPro" id="IPR036291">
    <property type="entry name" value="NAD(P)-bd_dom_sf"/>
</dbReference>
<dbReference type="AlphaFoldDB" id="A0A1A2VXE6"/>
<evidence type="ECO:0000313" key="8">
    <source>
        <dbReference type="Proteomes" id="UP000092207"/>
    </source>
</evidence>
<dbReference type="Gene3D" id="3.40.50.720">
    <property type="entry name" value="NAD(P)-binding Rossmann-like Domain"/>
    <property type="match status" value="1"/>
</dbReference>
<gene>
    <name evidence="7" type="ORF">A5679_13920</name>
</gene>
<dbReference type="Pfam" id="PF14833">
    <property type="entry name" value="NAD_binding_11"/>
    <property type="match status" value="1"/>
</dbReference>
<organism evidence="7 8">
    <name type="scientific">Mycobacterium scrofulaceum</name>
    <dbReference type="NCBI Taxonomy" id="1783"/>
    <lineage>
        <taxon>Bacteria</taxon>
        <taxon>Bacillati</taxon>
        <taxon>Actinomycetota</taxon>
        <taxon>Actinomycetes</taxon>
        <taxon>Mycobacteriales</taxon>
        <taxon>Mycobacteriaceae</taxon>
        <taxon>Mycobacterium</taxon>
    </lineage>
</organism>
<keyword evidence="3" id="KW-0520">NAD</keyword>
<name>A0A1A2VXE6_MYCSC</name>
<dbReference type="Gene3D" id="1.10.1040.10">
    <property type="entry name" value="N-(1-d-carboxylethyl)-l-norvaline Dehydrogenase, domain 2"/>
    <property type="match status" value="1"/>
</dbReference>
<evidence type="ECO:0000256" key="3">
    <source>
        <dbReference type="ARBA" id="ARBA00023027"/>
    </source>
</evidence>
<feature type="domain" description="3-hydroxyisobutyrate dehydrogenase-like NAD-binding" evidence="6">
    <location>
        <begin position="166"/>
        <end position="272"/>
    </location>
</feature>
<dbReference type="PIRSF" id="PIRSF000103">
    <property type="entry name" value="HIBADH"/>
    <property type="match status" value="1"/>
</dbReference>
<dbReference type="PANTHER" id="PTHR43060:SF15">
    <property type="entry name" value="3-HYDROXYISOBUTYRATE DEHYDROGENASE-LIKE 1, MITOCHONDRIAL-RELATED"/>
    <property type="match status" value="1"/>
</dbReference>
<dbReference type="GO" id="GO:0050661">
    <property type="term" value="F:NADP binding"/>
    <property type="evidence" value="ECO:0007669"/>
    <property type="project" value="InterPro"/>
</dbReference>
<dbReference type="GO" id="GO:0051287">
    <property type="term" value="F:NAD binding"/>
    <property type="evidence" value="ECO:0007669"/>
    <property type="project" value="InterPro"/>
</dbReference>
<evidence type="ECO:0000256" key="1">
    <source>
        <dbReference type="ARBA" id="ARBA00009080"/>
    </source>
</evidence>